<gene>
    <name evidence="1" type="ORF">KB449_01845</name>
</gene>
<comment type="caution">
    <text evidence="1">The sequence shown here is derived from an EMBL/GenBank/DDBJ whole genome shotgun (WGS) entry which is preliminary data.</text>
</comment>
<organism evidence="1 2">
    <name type="scientific">Cohnella hashimotonis</name>
    <dbReference type="NCBI Taxonomy" id="2826895"/>
    <lineage>
        <taxon>Bacteria</taxon>
        <taxon>Bacillati</taxon>
        <taxon>Bacillota</taxon>
        <taxon>Bacilli</taxon>
        <taxon>Bacillales</taxon>
        <taxon>Paenibacillaceae</taxon>
        <taxon>Cohnella</taxon>
    </lineage>
</organism>
<protein>
    <submittedName>
        <fullName evidence="1">Uncharacterized protein</fullName>
    </submittedName>
</protein>
<sequence length="76" mass="8608">MGKDTELLWSKYDDINDLIAELDDVLERLQRKDLSVLPEIAAMFAPTASLQEISLSNGWGEAFLYYSGRVDDLLLD</sequence>
<proteinExistence type="predicted"/>
<dbReference type="RefSeq" id="WP_282906729.1">
    <property type="nucleotide sequence ID" value="NZ_JAGRPV010000001.1"/>
</dbReference>
<keyword evidence="2" id="KW-1185">Reference proteome</keyword>
<dbReference type="EMBL" id="JAGRPV010000001">
    <property type="protein sequence ID" value="MDI4643677.1"/>
    <property type="molecule type" value="Genomic_DNA"/>
</dbReference>
<accession>A0ABT6TCV9</accession>
<name>A0ABT6TCV9_9BACL</name>
<reference evidence="1" key="1">
    <citation type="submission" date="2023-04" db="EMBL/GenBank/DDBJ databases">
        <title>Comparative genomic analysis of Cohnella hashimotonis sp. nov., isolated from the International Space Station.</title>
        <authorList>
            <person name="Venkateswaran K."/>
            <person name="Simpson A."/>
        </authorList>
    </citation>
    <scope>NUCLEOTIDE SEQUENCE</scope>
    <source>
        <strain evidence="1">F6_2S_P_1</strain>
    </source>
</reference>
<evidence type="ECO:0000313" key="1">
    <source>
        <dbReference type="EMBL" id="MDI4643677.1"/>
    </source>
</evidence>
<evidence type="ECO:0000313" key="2">
    <source>
        <dbReference type="Proteomes" id="UP001161691"/>
    </source>
</evidence>
<dbReference type="Proteomes" id="UP001161691">
    <property type="component" value="Unassembled WGS sequence"/>
</dbReference>